<dbReference type="InterPro" id="IPR011095">
    <property type="entry name" value="Dala_Dala_lig_C"/>
</dbReference>
<dbReference type="FunFam" id="3.30.1490.20:FF:000007">
    <property type="entry name" value="D-alanine--D-alanine ligase"/>
    <property type="match status" value="1"/>
</dbReference>
<feature type="binding site" evidence="20">
    <location>
        <begin position="327"/>
        <end position="328"/>
    </location>
    <ligand>
        <name>ATP</name>
        <dbReference type="ChEBI" id="CHEBI:30616"/>
    </ligand>
</feature>
<dbReference type="Pfam" id="PF07478">
    <property type="entry name" value="Dala_Dala_lig_C"/>
    <property type="match status" value="1"/>
</dbReference>
<protein>
    <recommendedName>
        <fullName evidence="18">D-alanine--D-alanine ligase</fullName>
        <ecNumber evidence="18">6.3.2.4</ecNumber>
    </recommendedName>
    <alternativeName>
        <fullName evidence="18">D-Ala-D-Ala ligase</fullName>
    </alternativeName>
    <alternativeName>
        <fullName evidence="18">D-alanylalanine synthetase</fullName>
    </alternativeName>
</protein>
<feature type="binding site" evidence="20">
    <location>
        <begin position="201"/>
        <end position="202"/>
    </location>
    <ligand>
        <name>ATP</name>
        <dbReference type="ChEBI" id="CHEBI:30616"/>
    </ligand>
</feature>
<comment type="cofactor">
    <cofactor evidence="1">
        <name>Mn(2+)</name>
        <dbReference type="ChEBI" id="CHEBI:29035"/>
    </cofactor>
</comment>
<feature type="domain" description="ATP-grasp" evidence="23">
    <location>
        <begin position="153"/>
        <end position="361"/>
    </location>
</feature>
<evidence type="ECO:0000256" key="10">
    <source>
        <dbReference type="ARBA" id="ARBA00022840"/>
    </source>
</evidence>
<dbReference type="PIRSF" id="PIRSF039102">
    <property type="entry name" value="Ddl/VanB"/>
    <property type="match status" value="1"/>
</dbReference>
<evidence type="ECO:0000256" key="22">
    <source>
        <dbReference type="PROSITE-ProRule" id="PRU00409"/>
    </source>
</evidence>
<dbReference type="PANTHER" id="PTHR23132:SF25">
    <property type="entry name" value="D-ALANINE--D-ALANINE LIGASE A"/>
    <property type="match status" value="1"/>
</dbReference>
<feature type="active site" evidence="19">
    <location>
        <position position="25"/>
    </location>
</feature>
<dbReference type="EMBL" id="AP024145">
    <property type="protein sequence ID" value="BCM85458.1"/>
    <property type="molecule type" value="Genomic_DNA"/>
</dbReference>
<comment type="subcellular location">
    <subcellularLocation>
        <location evidence="3 18">Cytoplasm</location>
    </subcellularLocation>
</comment>
<evidence type="ECO:0000256" key="21">
    <source>
        <dbReference type="PIRSR" id="PIRSR039102-3"/>
    </source>
</evidence>
<dbReference type="GO" id="GO:0008716">
    <property type="term" value="F:D-alanine-D-alanine ligase activity"/>
    <property type="evidence" value="ECO:0007669"/>
    <property type="project" value="UniProtKB-UniRule"/>
</dbReference>
<dbReference type="NCBIfam" id="NF002528">
    <property type="entry name" value="PRK01966.1-4"/>
    <property type="match status" value="1"/>
</dbReference>
<evidence type="ECO:0000256" key="5">
    <source>
        <dbReference type="ARBA" id="ARBA00010871"/>
    </source>
</evidence>
<comment type="similarity">
    <text evidence="5 18">Belongs to the D-alanine--D-alanine ligase family.</text>
</comment>
<dbReference type="Proteomes" id="UP000663508">
    <property type="component" value="Chromosome"/>
</dbReference>
<feature type="binding site" evidence="21">
    <location>
        <position position="330"/>
    </location>
    <ligand>
        <name>Mg(2+)</name>
        <dbReference type="ChEBI" id="CHEBI:18420"/>
        <label>2</label>
    </ligand>
</feature>
<proteinExistence type="inferred from homology"/>
<dbReference type="SUPFAM" id="SSF56059">
    <property type="entry name" value="Glutathione synthetase ATP-binding domain-like"/>
    <property type="match status" value="1"/>
</dbReference>
<evidence type="ECO:0000256" key="8">
    <source>
        <dbReference type="ARBA" id="ARBA00022723"/>
    </source>
</evidence>
<comment type="pathway">
    <text evidence="17">Glycan biosynthesis.</text>
</comment>
<feature type="active site" evidence="19">
    <location>
        <position position="339"/>
    </location>
</feature>
<dbReference type="InterPro" id="IPR000291">
    <property type="entry name" value="D-Ala_lig_Van_CS"/>
</dbReference>
<dbReference type="GO" id="GO:0009252">
    <property type="term" value="P:peptidoglycan biosynthetic process"/>
    <property type="evidence" value="ECO:0007669"/>
    <property type="project" value="UniProtKB-UniRule"/>
</dbReference>
<accession>A0A8H9C7Y7</accession>
<evidence type="ECO:0000256" key="19">
    <source>
        <dbReference type="PIRSR" id="PIRSR039102-1"/>
    </source>
</evidence>
<keyword evidence="10 22" id="KW-0067">ATP-binding</keyword>
<dbReference type="InterPro" id="IPR011761">
    <property type="entry name" value="ATP-grasp"/>
</dbReference>
<dbReference type="SUPFAM" id="SSF52440">
    <property type="entry name" value="PreATP-grasp domain"/>
    <property type="match status" value="1"/>
</dbReference>
<evidence type="ECO:0000256" key="3">
    <source>
        <dbReference type="ARBA" id="ARBA00004496"/>
    </source>
</evidence>
<evidence type="ECO:0000256" key="18">
    <source>
        <dbReference type="HAMAP-Rule" id="MF_00047"/>
    </source>
</evidence>
<dbReference type="GO" id="GO:0005524">
    <property type="term" value="F:ATP binding"/>
    <property type="evidence" value="ECO:0007669"/>
    <property type="project" value="UniProtKB-UniRule"/>
</dbReference>
<keyword evidence="9 20" id="KW-0547">Nucleotide-binding</keyword>
<keyword evidence="12 18" id="KW-0133">Cell shape</keyword>
<reference evidence="24" key="1">
    <citation type="submission" date="2020-11" db="EMBL/GenBank/DDBJ databases">
        <title>Complete genome sequence of a novel pathogenic Methylobacterium strain isolated from rice in Vietnam.</title>
        <authorList>
            <person name="Lai K."/>
            <person name="Okazaki S."/>
            <person name="Higashi K."/>
            <person name="Mori H."/>
            <person name="Toyoda A."/>
            <person name="Kurokawa K."/>
        </authorList>
    </citation>
    <scope>NUCLEOTIDE SEQUENCE</scope>
    <source>
        <strain evidence="24">VL1</strain>
    </source>
</reference>
<dbReference type="AlphaFoldDB" id="A0A8H9C7Y7"/>
<comment type="catalytic activity">
    <reaction evidence="16 18">
        <text>2 D-alanine + ATP = D-alanyl-D-alanine + ADP + phosphate + H(+)</text>
        <dbReference type="Rhea" id="RHEA:11224"/>
        <dbReference type="ChEBI" id="CHEBI:15378"/>
        <dbReference type="ChEBI" id="CHEBI:30616"/>
        <dbReference type="ChEBI" id="CHEBI:43474"/>
        <dbReference type="ChEBI" id="CHEBI:57416"/>
        <dbReference type="ChEBI" id="CHEBI:57822"/>
        <dbReference type="ChEBI" id="CHEBI:456216"/>
        <dbReference type="EC" id="6.3.2.4"/>
    </reaction>
</comment>
<feature type="binding site" evidence="21">
    <location>
        <position position="328"/>
    </location>
    <ligand>
        <name>Mg(2+)</name>
        <dbReference type="ChEBI" id="CHEBI:18420"/>
        <label>2</label>
    </ligand>
</feature>
<feature type="binding site" evidence="21">
    <location>
        <position position="328"/>
    </location>
    <ligand>
        <name>Mg(2+)</name>
        <dbReference type="ChEBI" id="CHEBI:18420"/>
        <label>1</label>
    </ligand>
</feature>
<evidence type="ECO:0000256" key="11">
    <source>
        <dbReference type="ARBA" id="ARBA00022842"/>
    </source>
</evidence>
<dbReference type="PROSITE" id="PS00844">
    <property type="entry name" value="DALA_DALA_LIGASE_2"/>
    <property type="match status" value="1"/>
</dbReference>
<keyword evidence="7 18" id="KW-0436">Ligase</keyword>
<feature type="active site" evidence="19">
    <location>
        <position position="201"/>
    </location>
</feature>
<evidence type="ECO:0000256" key="1">
    <source>
        <dbReference type="ARBA" id="ARBA00001936"/>
    </source>
</evidence>
<feature type="binding site" evidence="20">
    <location>
        <position position="149"/>
    </location>
    <ligand>
        <name>ATP</name>
        <dbReference type="ChEBI" id="CHEBI:30616"/>
    </ligand>
</feature>
<evidence type="ECO:0000256" key="13">
    <source>
        <dbReference type="ARBA" id="ARBA00022984"/>
    </source>
</evidence>
<dbReference type="FunFam" id="3.30.470.20:FF:000008">
    <property type="entry name" value="D-alanine--D-alanine ligase"/>
    <property type="match status" value="1"/>
</dbReference>
<evidence type="ECO:0000256" key="20">
    <source>
        <dbReference type="PIRSR" id="PIRSR039102-2"/>
    </source>
</evidence>
<keyword evidence="14 21" id="KW-0464">Manganese</keyword>
<evidence type="ECO:0000256" key="7">
    <source>
        <dbReference type="ARBA" id="ARBA00022598"/>
    </source>
</evidence>
<dbReference type="InterPro" id="IPR013815">
    <property type="entry name" value="ATP_grasp_subdomain_1"/>
</dbReference>
<feature type="binding site" evidence="21">
    <location>
        <position position="314"/>
    </location>
    <ligand>
        <name>Mg(2+)</name>
        <dbReference type="ChEBI" id="CHEBI:18420"/>
        <label>1</label>
    </ligand>
</feature>
<keyword evidence="15 18" id="KW-0961">Cell wall biogenesis/degradation</keyword>
<dbReference type="UniPathway" id="UPA00219"/>
<comment type="cofactor">
    <cofactor evidence="21">
        <name>Mg(2+)</name>
        <dbReference type="ChEBI" id="CHEBI:18420"/>
    </cofactor>
    <cofactor evidence="21">
        <name>Mn(2+)</name>
        <dbReference type="ChEBI" id="CHEBI:29035"/>
    </cofactor>
    <text evidence="21">Binds 2 magnesium or manganese ions per subunit.</text>
</comment>
<dbReference type="GO" id="GO:0046872">
    <property type="term" value="F:metal ion binding"/>
    <property type="evidence" value="ECO:0007669"/>
    <property type="project" value="UniProtKB-KW"/>
</dbReference>
<dbReference type="InterPro" id="IPR016185">
    <property type="entry name" value="PreATP-grasp_dom_sf"/>
</dbReference>
<dbReference type="NCBIfam" id="TIGR01205">
    <property type="entry name" value="D_ala_D_alaTIGR"/>
    <property type="match status" value="1"/>
</dbReference>
<keyword evidence="13 18" id="KW-0573">Peptidoglycan synthesis</keyword>
<evidence type="ECO:0000313" key="24">
    <source>
        <dbReference type="EMBL" id="BCM85458.1"/>
    </source>
</evidence>
<dbReference type="PROSITE" id="PS50975">
    <property type="entry name" value="ATP_GRASP"/>
    <property type="match status" value="1"/>
</dbReference>
<gene>
    <name evidence="24" type="primary">ddlA</name>
    <name evidence="18" type="synonym">ddl</name>
    <name evidence="24" type="ORF">mvi_39190</name>
</gene>
<dbReference type="Gene3D" id="3.40.50.20">
    <property type="match status" value="1"/>
</dbReference>
<evidence type="ECO:0000256" key="9">
    <source>
        <dbReference type="ARBA" id="ARBA00022741"/>
    </source>
</evidence>
<dbReference type="Pfam" id="PF01820">
    <property type="entry name" value="Dala_Dala_lig_N"/>
    <property type="match status" value="1"/>
</dbReference>
<keyword evidence="11 21" id="KW-0460">Magnesium</keyword>
<organism evidence="24 25">
    <name type="scientific">Methylobacterium indicum</name>
    <dbReference type="NCBI Taxonomy" id="1775910"/>
    <lineage>
        <taxon>Bacteria</taxon>
        <taxon>Pseudomonadati</taxon>
        <taxon>Pseudomonadota</taxon>
        <taxon>Alphaproteobacteria</taxon>
        <taxon>Hyphomicrobiales</taxon>
        <taxon>Methylobacteriaceae</taxon>
        <taxon>Methylobacterium</taxon>
    </lineage>
</organism>
<dbReference type="Gene3D" id="3.30.1490.20">
    <property type="entry name" value="ATP-grasp fold, A domain"/>
    <property type="match status" value="1"/>
</dbReference>
<evidence type="ECO:0000256" key="4">
    <source>
        <dbReference type="ARBA" id="ARBA00004752"/>
    </source>
</evidence>
<dbReference type="PROSITE" id="PS00843">
    <property type="entry name" value="DALA_DALA_LIGASE_1"/>
    <property type="match status" value="1"/>
</dbReference>
<keyword evidence="8 21" id="KW-0479">Metal-binding</keyword>
<evidence type="ECO:0000256" key="12">
    <source>
        <dbReference type="ARBA" id="ARBA00022960"/>
    </source>
</evidence>
<sequence length="379" mass="41255">MQGTEGVRMTEKTRVAVLYGGRSGEHEVSLRSAASVIRHLDRDRFEVIPVSIDKAGRWQRHDLRRITQTGDESLAIPPESPEVRLASGADGRAAVTTLAGTPERAEVDVVFPVLHGPLCEDGTLQGLLELTETAYVGSGVLASAVGMDKDITKRLAGLAGIPIAPYRAFTRGAYERGAVSLDDIASTLTLPVFVKPCNMGSSVGIHKVKAWSDLPAALADAFRYDVKVLVEQGIDAREVEVAVLDGAPPFVSVASELNPQSHHDFYSYAAKYLDPEGASVDLPANISPEQMERVRALALRAFEALECSGMARIDFFLDRQSGAFYLNEVNTLPGFTSISMYPKMMEASGVPYPDLLTRLIDLALERHRTRRGLQREFAD</sequence>
<evidence type="ECO:0000256" key="6">
    <source>
        <dbReference type="ARBA" id="ARBA00022490"/>
    </source>
</evidence>
<dbReference type="Gene3D" id="3.30.470.20">
    <property type="entry name" value="ATP-grasp fold, B domain"/>
    <property type="match status" value="1"/>
</dbReference>
<evidence type="ECO:0000259" key="23">
    <source>
        <dbReference type="PROSITE" id="PS50975"/>
    </source>
</evidence>
<evidence type="ECO:0000256" key="2">
    <source>
        <dbReference type="ARBA" id="ARBA00003921"/>
    </source>
</evidence>
<dbReference type="InterPro" id="IPR011127">
    <property type="entry name" value="Dala_Dala_lig_N"/>
</dbReference>
<comment type="pathway">
    <text evidence="4 18">Cell wall biogenesis; peptidoglycan biosynthesis.</text>
</comment>
<dbReference type="GO" id="GO:0005829">
    <property type="term" value="C:cytosol"/>
    <property type="evidence" value="ECO:0007669"/>
    <property type="project" value="TreeGrafter"/>
</dbReference>
<feature type="binding site" evidence="20">
    <location>
        <begin position="231"/>
        <end position="238"/>
    </location>
    <ligand>
        <name>ATP</name>
        <dbReference type="ChEBI" id="CHEBI:30616"/>
    </ligand>
</feature>
<dbReference type="InterPro" id="IPR005905">
    <property type="entry name" value="D_ala_D_ala"/>
</dbReference>
<evidence type="ECO:0000256" key="17">
    <source>
        <dbReference type="ARBA" id="ARBA00060592"/>
    </source>
</evidence>
<keyword evidence="6 18" id="KW-0963">Cytoplasm</keyword>
<dbReference type="KEGG" id="mind:mvi_39190"/>
<feature type="binding site" evidence="20">
    <location>
        <begin position="193"/>
        <end position="195"/>
    </location>
    <ligand>
        <name>ATP</name>
        <dbReference type="ChEBI" id="CHEBI:30616"/>
    </ligand>
</feature>
<dbReference type="GO" id="GO:0008360">
    <property type="term" value="P:regulation of cell shape"/>
    <property type="evidence" value="ECO:0007669"/>
    <property type="project" value="UniProtKB-KW"/>
</dbReference>
<dbReference type="EC" id="6.3.2.4" evidence="18"/>
<dbReference type="HAMAP" id="MF_00047">
    <property type="entry name" value="Dala_Dala_lig"/>
    <property type="match status" value="1"/>
</dbReference>
<evidence type="ECO:0000256" key="16">
    <source>
        <dbReference type="ARBA" id="ARBA00047614"/>
    </source>
</evidence>
<evidence type="ECO:0000313" key="25">
    <source>
        <dbReference type="Proteomes" id="UP000663508"/>
    </source>
</evidence>
<name>A0A8H9C7Y7_9HYPH</name>
<dbReference type="GO" id="GO:0071555">
    <property type="term" value="P:cell wall organization"/>
    <property type="evidence" value="ECO:0007669"/>
    <property type="project" value="UniProtKB-KW"/>
</dbReference>
<comment type="function">
    <text evidence="2 18">Cell wall formation.</text>
</comment>
<evidence type="ECO:0000256" key="15">
    <source>
        <dbReference type="ARBA" id="ARBA00023316"/>
    </source>
</evidence>
<evidence type="ECO:0000256" key="14">
    <source>
        <dbReference type="ARBA" id="ARBA00023211"/>
    </source>
</evidence>
<dbReference type="PANTHER" id="PTHR23132">
    <property type="entry name" value="D-ALANINE--D-ALANINE LIGASE"/>
    <property type="match status" value="1"/>
</dbReference>